<name>A0A915HWM2_ROMCU</name>
<proteinExistence type="predicted"/>
<keyword evidence="1" id="KW-1185">Reference proteome</keyword>
<protein>
    <submittedName>
        <fullName evidence="2">Uncharacterized protein</fullName>
    </submittedName>
</protein>
<accession>A0A915HWM2</accession>
<reference evidence="2" key="1">
    <citation type="submission" date="2022-11" db="UniProtKB">
        <authorList>
            <consortium name="WormBaseParasite"/>
        </authorList>
    </citation>
    <scope>IDENTIFICATION</scope>
</reference>
<dbReference type="AlphaFoldDB" id="A0A915HWM2"/>
<dbReference type="WBParaSite" id="nRc.2.0.1.t06205-RA">
    <property type="protein sequence ID" value="nRc.2.0.1.t06205-RA"/>
    <property type="gene ID" value="nRc.2.0.1.g06205"/>
</dbReference>
<sequence>MLLAAHYALPPVEAITIASHEEVIRAQATNPAVTKIVAPLQIGNAPKHPPIFFTKDGLLYQQIKDIKQLVFPASMVDQTLHQFYSAKILNHQGSNCN</sequence>
<dbReference type="Proteomes" id="UP000887565">
    <property type="component" value="Unplaced"/>
</dbReference>
<evidence type="ECO:0000313" key="2">
    <source>
        <dbReference type="WBParaSite" id="nRc.2.0.1.t06205-RA"/>
    </source>
</evidence>
<organism evidence="1 2">
    <name type="scientific">Romanomermis culicivorax</name>
    <name type="common">Nematode worm</name>
    <dbReference type="NCBI Taxonomy" id="13658"/>
    <lineage>
        <taxon>Eukaryota</taxon>
        <taxon>Metazoa</taxon>
        <taxon>Ecdysozoa</taxon>
        <taxon>Nematoda</taxon>
        <taxon>Enoplea</taxon>
        <taxon>Dorylaimia</taxon>
        <taxon>Mermithida</taxon>
        <taxon>Mermithoidea</taxon>
        <taxon>Mermithidae</taxon>
        <taxon>Romanomermis</taxon>
    </lineage>
</organism>
<evidence type="ECO:0000313" key="1">
    <source>
        <dbReference type="Proteomes" id="UP000887565"/>
    </source>
</evidence>